<gene>
    <name evidence="2" type="ORF">F7D73_00940</name>
</gene>
<evidence type="ECO:0000313" key="3">
    <source>
        <dbReference type="Proteomes" id="UP000480425"/>
    </source>
</evidence>
<organism evidence="2 3">
    <name type="scientific">Segatella copri</name>
    <dbReference type="NCBI Taxonomy" id="165179"/>
    <lineage>
        <taxon>Bacteria</taxon>
        <taxon>Pseudomonadati</taxon>
        <taxon>Bacteroidota</taxon>
        <taxon>Bacteroidia</taxon>
        <taxon>Bacteroidales</taxon>
        <taxon>Prevotellaceae</taxon>
        <taxon>Segatella</taxon>
    </lineage>
</organism>
<name>A0A6G1TXN1_9BACT</name>
<dbReference type="OrthoDB" id="1053875at2"/>
<dbReference type="Proteomes" id="UP000480425">
    <property type="component" value="Unassembled WGS sequence"/>
</dbReference>
<evidence type="ECO:0000313" key="2">
    <source>
        <dbReference type="EMBL" id="MQN79550.1"/>
    </source>
</evidence>
<feature type="chain" id="PRO_5026354643" evidence="1">
    <location>
        <begin position="20"/>
        <end position="131"/>
    </location>
</feature>
<comment type="caution">
    <text evidence="2">The sequence shown here is derived from an EMBL/GenBank/DDBJ whole genome shotgun (WGS) entry which is preliminary data.</text>
</comment>
<proteinExistence type="predicted"/>
<feature type="signal peptide" evidence="1">
    <location>
        <begin position="1"/>
        <end position="19"/>
    </location>
</feature>
<protein>
    <submittedName>
        <fullName evidence="2">Uncharacterized protein</fullName>
    </submittedName>
</protein>
<sequence>MKKFFMSMVAAIVCGTAFAGNVNEVATSAVSDEALSSSTPDKTVSTFYGSKASSNANNPCKGATIRKCGTIESSLVSFEDQTLVMQQVKDVEGNTLSVNNFFVPSSVSETKANIKVETMKLGGTFKENVVE</sequence>
<dbReference type="RefSeq" id="WP_153121874.1">
    <property type="nucleotide sequence ID" value="NZ_VZCB01000010.1"/>
</dbReference>
<accession>A0A6G1TXN1</accession>
<dbReference type="AlphaFoldDB" id="A0A6G1TXN1"/>
<reference evidence="2 3" key="1">
    <citation type="submission" date="2019-09" db="EMBL/GenBank/DDBJ databases">
        <title>Distinct polysaccharide growth profiles of human intestinal Prevotella copri isolates.</title>
        <authorList>
            <person name="Fehlner-Peach H."/>
            <person name="Magnabosco C."/>
            <person name="Raghavan V."/>
            <person name="Scher J.U."/>
            <person name="Tett A."/>
            <person name="Cox L.M."/>
            <person name="Gottsegen C."/>
            <person name="Watters A."/>
            <person name="Wiltshire- Gordon J.D."/>
            <person name="Segata N."/>
            <person name="Bonneau R."/>
            <person name="Littman D.R."/>
        </authorList>
    </citation>
    <scope>NUCLEOTIDE SEQUENCE [LARGE SCALE GENOMIC DNA]</scope>
    <source>
        <strain evidence="3">iA622</strain>
    </source>
</reference>
<keyword evidence="1" id="KW-0732">Signal</keyword>
<dbReference type="EMBL" id="VZCB01000010">
    <property type="protein sequence ID" value="MQN79550.1"/>
    <property type="molecule type" value="Genomic_DNA"/>
</dbReference>
<evidence type="ECO:0000256" key="1">
    <source>
        <dbReference type="SAM" id="SignalP"/>
    </source>
</evidence>